<dbReference type="Proteomes" id="UP000052982">
    <property type="component" value="Unassembled WGS sequence"/>
</dbReference>
<evidence type="ECO:0000313" key="2">
    <source>
        <dbReference type="Proteomes" id="UP000052982"/>
    </source>
</evidence>
<gene>
    <name evidence="1" type="ORF">AQJ64_17260</name>
</gene>
<sequence>MFLQQAVLHPEKIEEYSVRADLVSQDEIALGDQVDRHCLRGIESLRRREGQDVGEELPQPLTSLGEVRVVLDVVLGDEFVEAVESFGRPVDDLEQAFHGVFVALQVVGDSLVA</sequence>
<comment type="caution">
    <text evidence="1">The sequence shown here is derived from an EMBL/GenBank/DDBJ whole genome shotgun (WGS) entry which is preliminary data.</text>
</comment>
<dbReference type="AlphaFoldDB" id="A0A117RCR6"/>
<name>A0A117RCR6_9ACTN</name>
<evidence type="ECO:0000313" key="1">
    <source>
        <dbReference type="EMBL" id="KUN83533.1"/>
    </source>
</evidence>
<accession>A0A117RCR6</accession>
<organism evidence="1 2">
    <name type="scientific">Streptomyces griseoruber</name>
    <dbReference type="NCBI Taxonomy" id="1943"/>
    <lineage>
        <taxon>Bacteria</taxon>
        <taxon>Bacillati</taxon>
        <taxon>Actinomycetota</taxon>
        <taxon>Actinomycetes</taxon>
        <taxon>Kitasatosporales</taxon>
        <taxon>Streptomycetaceae</taxon>
        <taxon>Streptomyces</taxon>
    </lineage>
</organism>
<protein>
    <submittedName>
        <fullName evidence="1">Uncharacterized protein</fullName>
    </submittedName>
</protein>
<reference evidence="1 2" key="1">
    <citation type="submission" date="2015-10" db="EMBL/GenBank/DDBJ databases">
        <title>Draft genome sequence of Streptomyces griseoruber DSM 40281, type strain for the species Streptomyces griseoruber.</title>
        <authorList>
            <person name="Ruckert C."/>
            <person name="Winkler A."/>
            <person name="Kalinowski J."/>
            <person name="Kampfer P."/>
            <person name="Glaeser S."/>
        </authorList>
    </citation>
    <scope>NUCLEOTIDE SEQUENCE [LARGE SCALE GENOMIC DNA]</scope>
    <source>
        <strain evidence="1 2">DSM 40281</strain>
    </source>
</reference>
<keyword evidence="2" id="KW-1185">Reference proteome</keyword>
<proteinExistence type="predicted"/>
<dbReference type="EMBL" id="LMWW01000022">
    <property type="protein sequence ID" value="KUN83533.1"/>
    <property type="molecule type" value="Genomic_DNA"/>
</dbReference>